<dbReference type="GO" id="GO:0003824">
    <property type="term" value="F:catalytic activity"/>
    <property type="evidence" value="ECO:0007669"/>
    <property type="project" value="InterPro"/>
</dbReference>
<dbReference type="InterPro" id="IPR053137">
    <property type="entry name" value="NLR-like"/>
</dbReference>
<dbReference type="Proteomes" id="UP000054032">
    <property type="component" value="Unassembled WGS sequence"/>
</dbReference>
<evidence type="ECO:0000313" key="3">
    <source>
        <dbReference type="Proteomes" id="UP000054032"/>
    </source>
</evidence>
<organism evidence="2 3">
    <name type="scientific">Bipolaris oryzae ATCC 44560</name>
    <dbReference type="NCBI Taxonomy" id="930090"/>
    <lineage>
        <taxon>Eukaryota</taxon>
        <taxon>Fungi</taxon>
        <taxon>Dikarya</taxon>
        <taxon>Ascomycota</taxon>
        <taxon>Pezizomycotina</taxon>
        <taxon>Dothideomycetes</taxon>
        <taxon>Pleosporomycetidae</taxon>
        <taxon>Pleosporales</taxon>
        <taxon>Pleosporineae</taxon>
        <taxon>Pleosporaceae</taxon>
        <taxon>Bipolaris</taxon>
    </lineage>
</organism>
<proteinExistence type="predicted"/>
<dbReference type="HOGENOM" id="CLU_000288_34_22_1"/>
<dbReference type="AlphaFoldDB" id="W6YMM4"/>
<sequence>MDATIRLAHDDYTVAWIVPLGVDSIAARLMLDTKHEKLPQSSIDHNVYELGSINGHNIVIASLPTTGNTSAATVVAQLRNTFKQIRFGLLVGTAGVPARTDNGPIHLGDVIVSKPERDHSGAIQYDHGKILEGHFRRTGYLIPPPTVLLNAAQDLSTEQAITEDDLVAPHLQRIDTRLLTLQRYRYPGPDRDNLYRSDYSHRVEGLPCHVCPCDPLQRIDRYANENQDDDFQYDRSSRIVVHRGTVAAGEKVIKDGRLRDELYKAHDALCFDMEAAGVMNDFPCLVIRGISNYADSHKSDDWQGYASASAAAYARQLFFHMPANEVKQCAVGLTGI</sequence>
<dbReference type="KEGG" id="bor:COCMIDRAFT_108565"/>
<dbReference type="PANTHER" id="PTHR46082">
    <property type="entry name" value="ATP/GTP-BINDING PROTEIN-RELATED"/>
    <property type="match status" value="1"/>
</dbReference>
<protein>
    <recommendedName>
        <fullName evidence="1">Nucleoside phosphorylase domain-containing protein</fullName>
    </recommendedName>
</protein>
<dbReference type="GO" id="GO:0009116">
    <property type="term" value="P:nucleoside metabolic process"/>
    <property type="evidence" value="ECO:0007669"/>
    <property type="project" value="InterPro"/>
</dbReference>
<name>W6YMM4_COCMI</name>
<dbReference type="InterPro" id="IPR000845">
    <property type="entry name" value="Nucleoside_phosphorylase_d"/>
</dbReference>
<dbReference type="OrthoDB" id="1577640at2759"/>
<accession>W6YMM4</accession>
<evidence type="ECO:0000259" key="1">
    <source>
        <dbReference type="Pfam" id="PF01048"/>
    </source>
</evidence>
<dbReference type="SUPFAM" id="SSF53167">
    <property type="entry name" value="Purine and uridine phosphorylases"/>
    <property type="match status" value="1"/>
</dbReference>
<reference evidence="2 3" key="1">
    <citation type="journal article" date="2013" name="PLoS Genet.">
        <title>Comparative genome structure, secondary metabolite, and effector coding capacity across Cochliobolus pathogens.</title>
        <authorList>
            <person name="Condon B.J."/>
            <person name="Leng Y."/>
            <person name="Wu D."/>
            <person name="Bushley K.E."/>
            <person name="Ohm R.A."/>
            <person name="Otillar R."/>
            <person name="Martin J."/>
            <person name="Schackwitz W."/>
            <person name="Grimwood J."/>
            <person name="MohdZainudin N."/>
            <person name="Xue C."/>
            <person name="Wang R."/>
            <person name="Manning V.A."/>
            <person name="Dhillon B."/>
            <person name="Tu Z.J."/>
            <person name="Steffenson B.J."/>
            <person name="Salamov A."/>
            <person name="Sun H."/>
            <person name="Lowry S."/>
            <person name="LaButti K."/>
            <person name="Han J."/>
            <person name="Copeland A."/>
            <person name="Lindquist E."/>
            <person name="Barry K."/>
            <person name="Schmutz J."/>
            <person name="Baker S.E."/>
            <person name="Ciuffetti L.M."/>
            <person name="Grigoriev I.V."/>
            <person name="Zhong S."/>
            <person name="Turgeon B.G."/>
        </authorList>
    </citation>
    <scope>NUCLEOTIDE SEQUENCE [LARGE SCALE GENOMIC DNA]</scope>
    <source>
        <strain evidence="2 3">ATCC 44560</strain>
    </source>
</reference>
<evidence type="ECO:0000313" key="2">
    <source>
        <dbReference type="EMBL" id="EUC40537.1"/>
    </source>
</evidence>
<feature type="domain" description="Nucleoside phosphorylase" evidence="1">
    <location>
        <begin position="43"/>
        <end position="303"/>
    </location>
</feature>
<dbReference type="Pfam" id="PF01048">
    <property type="entry name" value="PNP_UDP_1"/>
    <property type="match status" value="1"/>
</dbReference>
<dbReference type="EMBL" id="KI964157">
    <property type="protein sequence ID" value="EUC40537.1"/>
    <property type="molecule type" value="Genomic_DNA"/>
</dbReference>
<dbReference type="STRING" id="930090.W6YMM4"/>
<gene>
    <name evidence="2" type="ORF">COCMIDRAFT_108565</name>
</gene>
<dbReference type="RefSeq" id="XP_007692948.1">
    <property type="nucleotide sequence ID" value="XM_007694758.1"/>
</dbReference>
<dbReference type="Gene3D" id="3.40.50.1580">
    <property type="entry name" value="Nucleoside phosphorylase domain"/>
    <property type="match status" value="1"/>
</dbReference>
<dbReference type="InterPro" id="IPR035994">
    <property type="entry name" value="Nucleoside_phosphorylase_sf"/>
</dbReference>
<dbReference type="GeneID" id="19119271"/>
<keyword evidence="3" id="KW-1185">Reference proteome</keyword>
<dbReference type="PANTHER" id="PTHR46082:SF11">
    <property type="entry name" value="AAA+ ATPASE DOMAIN-CONTAINING PROTEIN-RELATED"/>
    <property type="match status" value="1"/>
</dbReference>